<dbReference type="GO" id="GO:0015990">
    <property type="term" value="P:electron transport coupled proton transport"/>
    <property type="evidence" value="ECO:0007669"/>
    <property type="project" value="TreeGrafter"/>
</dbReference>
<comment type="subcellular location">
    <subcellularLocation>
        <location evidence="2">Membrane</location>
        <topology evidence="2">Multi-pass membrane protein</topology>
    </subcellularLocation>
</comment>
<evidence type="ECO:0000256" key="3">
    <source>
        <dbReference type="ARBA" id="ARBA00012944"/>
    </source>
</evidence>
<dbReference type="GO" id="GO:0003954">
    <property type="term" value="F:NADH dehydrogenase activity"/>
    <property type="evidence" value="ECO:0007669"/>
    <property type="project" value="TreeGrafter"/>
</dbReference>
<dbReference type="GO" id="GO:0016020">
    <property type="term" value="C:membrane"/>
    <property type="evidence" value="ECO:0007669"/>
    <property type="project" value="UniProtKB-SubCell"/>
</dbReference>
<dbReference type="InterPro" id="IPR001516">
    <property type="entry name" value="Proton_antipo_N"/>
</dbReference>
<comment type="function">
    <text evidence="1">Core subunit of the mitochondrial membrane respiratory chain NADH dehydrogenase (Complex I) that is believed to belong to the minimal assembly required for catalysis. Complex I functions in the transfer of electrons from NADH to the respiratory chain. The immediate electron acceptor for the enzyme is believed to be ubiquinone.</text>
</comment>
<evidence type="ECO:0000256" key="10">
    <source>
        <dbReference type="RuleBase" id="RU003404"/>
    </source>
</evidence>
<feature type="domain" description="NADH-Ubiquinone oxidoreductase (complex I) chain 5 N-terminal" evidence="12">
    <location>
        <begin position="41"/>
        <end position="88"/>
    </location>
</feature>
<feature type="transmembrane region" description="Helical" evidence="10">
    <location>
        <begin position="87"/>
        <end position="104"/>
    </location>
</feature>
<keyword evidence="10 13" id="KW-0496">Mitochondrion</keyword>
<keyword evidence="6" id="KW-0249">Electron transport</keyword>
<evidence type="ECO:0000259" key="11">
    <source>
        <dbReference type="Pfam" id="PF00361"/>
    </source>
</evidence>
<evidence type="ECO:0000256" key="4">
    <source>
        <dbReference type="ARBA" id="ARBA00021096"/>
    </source>
</evidence>
<keyword evidence="8 10" id="KW-0472">Membrane</keyword>
<comment type="catalytic activity">
    <reaction evidence="9 10">
        <text>a ubiquinone + NADH + 5 H(+)(in) = a ubiquinol + NAD(+) + 4 H(+)(out)</text>
        <dbReference type="Rhea" id="RHEA:29091"/>
        <dbReference type="Rhea" id="RHEA-COMP:9565"/>
        <dbReference type="Rhea" id="RHEA-COMP:9566"/>
        <dbReference type="ChEBI" id="CHEBI:15378"/>
        <dbReference type="ChEBI" id="CHEBI:16389"/>
        <dbReference type="ChEBI" id="CHEBI:17976"/>
        <dbReference type="ChEBI" id="CHEBI:57540"/>
        <dbReference type="ChEBI" id="CHEBI:57945"/>
        <dbReference type="EC" id="7.1.1.2"/>
    </reaction>
</comment>
<keyword evidence="10" id="KW-0830">Ubiquinone</keyword>
<comment type="function">
    <text evidence="10">Core subunit of the mitochondrial membrane respiratory chain NADH dehydrogenase (Complex I) which catalyzes electron transfer from NADH through the respiratory chain, using ubiquinone as an electron acceptor. Essential for the catalytic activity and assembly of complex I.</text>
</comment>
<dbReference type="PANTHER" id="PTHR42829:SF2">
    <property type="entry name" value="NADH-UBIQUINONE OXIDOREDUCTASE CHAIN 5"/>
    <property type="match status" value="1"/>
</dbReference>
<feature type="transmembrane region" description="Helical" evidence="10">
    <location>
        <begin position="415"/>
        <end position="436"/>
    </location>
</feature>
<dbReference type="PANTHER" id="PTHR42829">
    <property type="entry name" value="NADH-UBIQUINONE OXIDOREDUCTASE CHAIN 5"/>
    <property type="match status" value="1"/>
</dbReference>
<geneLocation type="mitochondrion" evidence="13"/>
<organism evidence="13">
    <name type="scientific">Platencyrtus parkeri</name>
    <dbReference type="NCBI Taxonomy" id="752748"/>
    <lineage>
        <taxon>Eukaryota</taxon>
        <taxon>Metazoa</taxon>
        <taxon>Ecdysozoa</taxon>
        <taxon>Arthropoda</taxon>
        <taxon>Hexapoda</taxon>
        <taxon>Insecta</taxon>
        <taxon>Pterygota</taxon>
        <taxon>Neoptera</taxon>
        <taxon>Endopterygota</taxon>
        <taxon>Hymenoptera</taxon>
        <taxon>Apocrita</taxon>
        <taxon>Proctotrupomorpha</taxon>
        <taxon>Chalcidoidea</taxon>
        <taxon>Encyrtidae</taxon>
        <taxon>Encyrtinae</taxon>
        <taxon>Platencyrtus</taxon>
    </lineage>
</organism>
<evidence type="ECO:0000259" key="12">
    <source>
        <dbReference type="Pfam" id="PF00662"/>
    </source>
</evidence>
<dbReference type="AlphaFoldDB" id="A0A7G5WI26"/>
<reference evidence="13" key="1">
    <citation type="submission" date="2019-08" db="EMBL/GenBank/DDBJ databases">
        <title>The mitochondrial genome of Platencyrtus parkeri (Hymenoptera: Encyrtidae).</title>
        <authorList>
            <person name="Xiong M."/>
        </authorList>
    </citation>
    <scope>NUCLEOTIDE SEQUENCE</scope>
</reference>
<sequence length="555" mass="65689">MILFFLSGLIFLILGLIFLLFSLLMIFLKFNLFMSWSLMCLNSVSLNMIVYFDWVFFLFSFTVMLISSMIMFYCSEYMDHEKSKNRFFYLVFVFILSMILLIISPSLVSLILGWDGLGLSSYLLVIFYQNYYSFNSGTLTILMNRIGDVLLLLSMSLMFNFGSWNFMFMNFDMLILFFFLMLASFTKSAQFPFSSWLPAAMAAPTPVSSLVHSSTLVTAGIYLLIRFKNLIYLNSLILNFIIIIGLITMIIAGLSANFEFDFKKIIAYSTLSQLGLMMMIFGMKFWELSFFHLIIHAMFKSMMFMCSGIVIHSLNGYQDIRFFGNLMKFMPLTILIFMVSNFALCGMPFFSGFYSKDLILEKMFLNYFSLFMYLMLMMGTVLTLIYSLRLILYLNMNLMNFFSFSKMKDFKVMNFSLIILTLNSIFLGNFLFWLIFLNIEEVYLMCVEKISLLLIMIISLIIMLILFKNYYLSLFFLNYFLGKMFYLNYMNFFYLFSLYFMKKFYFLVDKGLISWYFEDLIVEFMKLVNFKNLNYENLIKLMYFSSWLILMNLIF</sequence>
<dbReference type="InterPro" id="IPR003945">
    <property type="entry name" value="NU5C-like"/>
</dbReference>
<name>A0A7G5WI26_9HYME</name>
<evidence type="ECO:0000256" key="8">
    <source>
        <dbReference type="ARBA" id="ARBA00023136"/>
    </source>
</evidence>
<dbReference type="EC" id="7.1.1.2" evidence="3 10"/>
<evidence type="ECO:0000256" key="9">
    <source>
        <dbReference type="ARBA" id="ARBA00049551"/>
    </source>
</evidence>
<keyword evidence="7 10" id="KW-1133">Transmembrane helix</keyword>
<feature type="transmembrane region" description="Helical" evidence="10">
    <location>
        <begin position="332"/>
        <end position="350"/>
    </location>
</feature>
<feature type="transmembrane region" description="Helical" evidence="10">
    <location>
        <begin position="442"/>
        <end position="467"/>
    </location>
</feature>
<dbReference type="GO" id="GO:0008137">
    <property type="term" value="F:NADH dehydrogenase (ubiquinone) activity"/>
    <property type="evidence" value="ECO:0007669"/>
    <property type="project" value="UniProtKB-EC"/>
</dbReference>
<evidence type="ECO:0000256" key="2">
    <source>
        <dbReference type="ARBA" id="ARBA00004141"/>
    </source>
</evidence>
<keyword evidence="10" id="KW-0520">NAD</keyword>
<proteinExistence type="inferred from homology"/>
<dbReference type="PRINTS" id="PR01434">
    <property type="entry name" value="NADHDHGNASE5"/>
</dbReference>
<evidence type="ECO:0000256" key="7">
    <source>
        <dbReference type="ARBA" id="ARBA00022989"/>
    </source>
</evidence>
<accession>A0A7G5WI26</accession>
<feature type="transmembrane region" description="Helical" evidence="10">
    <location>
        <begin position="231"/>
        <end position="253"/>
    </location>
</feature>
<protein>
    <recommendedName>
        <fullName evidence="4 10">NADH-ubiquinone oxidoreductase chain 5</fullName>
        <ecNumber evidence="3 10">7.1.1.2</ecNumber>
    </recommendedName>
</protein>
<feature type="transmembrane region" description="Helical" evidence="10">
    <location>
        <begin position="370"/>
        <end position="394"/>
    </location>
</feature>
<dbReference type="Pfam" id="PF00662">
    <property type="entry name" value="Proton_antipo_N"/>
    <property type="match status" value="1"/>
</dbReference>
<evidence type="ECO:0000256" key="5">
    <source>
        <dbReference type="ARBA" id="ARBA00022692"/>
    </source>
</evidence>
<keyword evidence="5 10" id="KW-0812">Transmembrane</keyword>
<feature type="domain" description="NADH:quinone oxidoreductase/Mrp antiporter transmembrane" evidence="11">
    <location>
        <begin position="104"/>
        <end position="383"/>
    </location>
</feature>
<evidence type="ECO:0000313" key="13">
    <source>
        <dbReference type="EMBL" id="QMX85842.1"/>
    </source>
</evidence>
<feature type="transmembrane region" description="Helical" evidence="10">
    <location>
        <begin position="48"/>
        <end position="75"/>
    </location>
</feature>
<evidence type="ECO:0000256" key="1">
    <source>
        <dbReference type="ARBA" id="ARBA00003257"/>
    </source>
</evidence>
<keyword evidence="10" id="KW-0813">Transport</keyword>
<evidence type="ECO:0000256" key="6">
    <source>
        <dbReference type="ARBA" id="ARBA00022982"/>
    </source>
</evidence>
<feature type="transmembrane region" description="Helical" evidence="10">
    <location>
        <begin position="7"/>
        <end position="28"/>
    </location>
</feature>
<dbReference type="Pfam" id="PF00361">
    <property type="entry name" value="Proton_antipo_M"/>
    <property type="match status" value="1"/>
</dbReference>
<dbReference type="GO" id="GO:0042773">
    <property type="term" value="P:ATP synthesis coupled electron transport"/>
    <property type="evidence" value="ECO:0007669"/>
    <property type="project" value="InterPro"/>
</dbReference>
<dbReference type="InterPro" id="IPR001750">
    <property type="entry name" value="ND/Mrp_TM"/>
</dbReference>
<gene>
    <name evidence="13" type="primary">ND5</name>
</gene>
<dbReference type="EMBL" id="MN296710">
    <property type="protein sequence ID" value="QMX85842.1"/>
    <property type="molecule type" value="Genomic_DNA"/>
</dbReference>
<comment type="similarity">
    <text evidence="10">Belongs to the complex I subunit 5 family.</text>
</comment>
<feature type="transmembrane region" description="Helical" evidence="10">
    <location>
        <begin position="479"/>
        <end position="501"/>
    </location>
</feature>
<feature type="transmembrane region" description="Helical" evidence="10">
    <location>
        <begin position="205"/>
        <end position="225"/>
    </location>
</feature>